<evidence type="ECO:0000256" key="1">
    <source>
        <dbReference type="ARBA" id="ARBA00004141"/>
    </source>
</evidence>
<feature type="transmembrane region" description="Helical" evidence="6">
    <location>
        <begin position="249"/>
        <end position="269"/>
    </location>
</feature>
<evidence type="ECO:0000313" key="9">
    <source>
        <dbReference type="Proteomes" id="UP000649617"/>
    </source>
</evidence>
<keyword evidence="2 6" id="KW-0812">Transmembrane</keyword>
<accession>A0A812Y1N9</accession>
<dbReference type="EMBL" id="CAJNIZ010046871">
    <property type="protein sequence ID" value="CAE7758396.1"/>
    <property type="molecule type" value="Genomic_DNA"/>
</dbReference>
<feature type="transmembrane region" description="Helical" evidence="6">
    <location>
        <begin position="275"/>
        <end position="294"/>
    </location>
</feature>
<reference evidence="8" key="1">
    <citation type="submission" date="2021-02" db="EMBL/GenBank/DDBJ databases">
        <authorList>
            <person name="Dougan E. K."/>
            <person name="Rhodes N."/>
            <person name="Thang M."/>
            <person name="Chan C."/>
        </authorList>
    </citation>
    <scope>NUCLEOTIDE SEQUENCE</scope>
</reference>
<feature type="transmembrane region" description="Helical" evidence="6">
    <location>
        <begin position="224"/>
        <end position="242"/>
    </location>
</feature>
<feature type="region of interest" description="Disordered" evidence="5">
    <location>
        <begin position="321"/>
        <end position="346"/>
    </location>
</feature>
<dbReference type="Pfam" id="PF03151">
    <property type="entry name" value="TPT"/>
    <property type="match status" value="1"/>
</dbReference>
<dbReference type="InterPro" id="IPR004853">
    <property type="entry name" value="Sugar_P_trans_dom"/>
</dbReference>
<evidence type="ECO:0000256" key="6">
    <source>
        <dbReference type="SAM" id="Phobius"/>
    </source>
</evidence>
<comment type="caution">
    <text evidence="8">The sequence shown here is derived from an EMBL/GenBank/DDBJ whole genome shotgun (WGS) entry which is preliminary data.</text>
</comment>
<dbReference type="InterPro" id="IPR050186">
    <property type="entry name" value="TPT_transporter"/>
</dbReference>
<evidence type="ECO:0000256" key="3">
    <source>
        <dbReference type="ARBA" id="ARBA00022989"/>
    </source>
</evidence>
<dbReference type="AlphaFoldDB" id="A0A812Y1N9"/>
<evidence type="ECO:0000259" key="7">
    <source>
        <dbReference type="Pfam" id="PF03151"/>
    </source>
</evidence>
<evidence type="ECO:0000256" key="5">
    <source>
        <dbReference type="SAM" id="MobiDB-lite"/>
    </source>
</evidence>
<organism evidence="8 9">
    <name type="scientific">Symbiodinium pilosum</name>
    <name type="common">Dinoflagellate</name>
    <dbReference type="NCBI Taxonomy" id="2952"/>
    <lineage>
        <taxon>Eukaryota</taxon>
        <taxon>Sar</taxon>
        <taxon>Alveolata</taxon>
        <taxon>Dinophyceae</taxon>
        <taxon>Suessiales</taxon>
        <taxon>Symbiodiniaceae</taxon>
        <taxon>Symbiodinium</taxon>
    </lineage>
</organism>
<evidence type="ECO:0000256" key="4">
    <source>
        <dbReference type="ARBA" id="ARBA00023136"/>
    </source>
</evidence>
<sequence length="376" mass="40461">MALEIHGICPEATMIIFNAALLQGFRHPVWLTFWHQSASTVLILLLKLGRPDLVATGDEKENRPPLAMMEALKLGFPVAAAQCVGLIAGNTAVMYLSVSFAQMVKAWTPAMVYAVGCVVGTQQFSFAVAKTILTITLGLMITSIGEIKFDWYGFLMQCTALLSEGLRINLLEILLKSAGYKLNPLSSILIFAPIASVILLLIAILTDGDGISLEVIHGLGELVLIANALVAFSLNIAIYMAIQLASGLIYALAGVVKDISIIMGSVVVMGSSVNLLQVVGYALAITGIQCYGVVSKSPERFDESGVLWGVVQHFRDGKFQPTAATPTKPGQSIGAMQEEDDEEMQNLKDNEEPAYLEVDMDVVKGTKDAQLRPQSR</sequence>
<keyword evidence="9" id="KW-1185">Reference proteome</keyword>
<feature type="transmembrane region" description="Helical" evidence="6">
    <location>
        <begin position="182"/>
        <end position="204"/>
    </location>
</feature>
<dbReference type="OrthoDB" id="6418713at2759"/>
<dbReference type="GO" id="GO:0016020">
    <property type="term" value="C:membrane"/>
    <property type="evidence" value="ECO:0007669"/>
    <property type="project" value="UniProtKB-SubCell"/>
</dbReference>
<feature type="transmembrane region" description="Helical" evidence="6">
    <location>
        <begin position="151"/>
        <end position="170"/>
    </location>
</feature>
<feature type="transmembrane region" description="Helical" evidence="6">
    <location>
        <begin position="74"/>
        <end position="98"/>
    </location>
</feature>
<evidence type="ECO:0000313" key="8">
    <source>
        <dbReference type="EMBL" id="CAE7758396.1"/>
    </source>
</evidence>
<gene>
    <name evidence="8" type="ORF">SPIL2461_LOCUS22086</name>
</gene>
<dbReference type="Proteomes" id="UP000649617">
    <property type="component" value="Unassembled WGS sequence"/>
</dbReference>
<comment type="subcellular location">
    <subcellularLocation>
        <location evidence="1">Membrane</location>
        <topology evidence="1">Multi-pass membrane protein</topology>
    </subcellularLocation>
</comment>
<evidence type="ECO:0000256" key="2">
    <source>
        <dbReference type="ARBA" id="ARBA00022692"/>
    </source>
</evidence>
<keyword evidence="3 6" id="KW-1133">Transmembrane helix</keyword>
<keyword evidence="4 6" id="KW-0472">Membrane</keyword>
<feature type="transmembrane region" description="Helical" evidence="6">
    <location>
        <begin position="110"/>
        <end position="139"/>
    </location>
</feature>
<feature type="domain" description="Sugar phosphate transporter" evidence="7">
    <location>
        <begin position="14"/>
        <end position="291"/>
    </location>
</feature>
<protein>
    <recommendedName>
        <fullName evidence="7">Sugar phosphate transporter domain-containing protein</fullName>
    </recommendedName>
</protein>
<dbReference type="PANTHER" id="PTHR11132">
    <property type="entry name" value="SOLUTE CARRIER FAMILY 35"/>
    <property type="match status" value="1"/>
</dbReference>
<proteinExistence type="predicted"/>
<name>A0A812Y1N9_SYMPI</name>